<keyword evidence="3" id="KW-0472">Membrane</keyword>
<dbReference type="NCBIfam" id="TIGR03142">
    <property type="entry name" value="cytochro_ccmI"/>
    <property type="match status" value="1"/>
</dbReference>
<dbReference type="InterPro" id="IPR011990">
    <property type="entry name" value="TPR-like_helical_dom_sf"/>
</dbReference>
<comment type="caution">
    <text evidence="4">The sequence shown here is derived from an EMBL/GenBank/DDBJ whole genome shotgun (WGS) entry which is preliminary data.</text>
</comment>
<evidence type="ECO:0000313" key="5">
    <source>
        <dbReference type="Proteomes" id="UP000528964"/>
    </source>
</evidence>
<evidence type="ECO:0000256" key="2">
    <source>
        <dbReference type="ARBA" id="ARBA00022748"/>
    </source>
</evidence>
<feature type="transmembrane region" description="Helical" evidence="3">
    <location>
        <begin position="6"/>
        <end position="24"/>
    </location>
</feature>
<keyword evidence="3" id="KW-1133">Transmembrane helix</keyword>
<dbReference type="GO" id="GO:0005886">
    <property type="term" value="C:plasma membrane"/>
    <property type="evidence" value="ECO:0007669"/>
    <property type="project" value="TreeGrafter"/>
</dbReference>
<reference evidence="4 5" key="1">
    <citation type="submission" date="2020-08" db="EMBL/GenBank/DDBJ databases">
        <title>Genomic Encyclopedia of Type Strains, Phase IV (KMG-IV): sequencing the most valuable type-strain genomes for metagenomic binning, comparative biology and taxonomic classification.</title>
        <authorList>
            <person name="Goeker M."/>
        </authorList>
    </citation>
    <scope>NUCLEOTIDE SEQUENCE [LARGE SCALE GENOMIC DNA]</scope>
    <source>
        <strain evidence="4 5">DSM 25481</strain>
    </source>
</reference>
<comment type="subcellular location">
    <subcellularLocation>
        <location evidence="1">Cell envelope</location>
    </subcellularLocation>
</comment>
<name>A0A7W6D067_9HYPH</name>
<evidence type="ECO:0000256" key="3">
    <source>
        <dbReference type="SAM" id="Phobius"/>
    </source>
</evidence>
<protein>
    <submittedName>
        <fullName evidence="4">Cytochrome c-type biogenesis protein CcmH</fullName>
    </submittedName>
</protein>
<dbReference type="PANTHER" id="PTHR47870:SF1">
    <property type="entry name" value="CYTOCHROME C-TYPE BIOGENESIS PROTEIN CCMH"/>
    <property type="match status" value="1"/>
</dbReference>
<keyword evidence="3" id="KW-0812">Transmembrane</keyword>
<dbReference type="InterPro" id="IPR017560">
    <property type="entry name" value="Cyt_c_biogenesis_CcmI"/>
</dbReference>
<dbReference type="GO" id="GO:0030313">
    <property type="term" value="C:cell envelope"/>
    <property type="evidence" value="ECO:0007669"/>
    <property type="project" value="UniProtKB-SubCell"/>
</dbReference>
<dbReference type="RefSeq" id="WP_183393787.1">
    <property type="nucleotide sequence ID" value="NZ_JACIDR010000001.1"/>
</dbReference>
<gene>
    <name evidence="4" type="ORF">GGR24_000588</name>
</gene>
<dbReference type="AlphaFoldDB" id="A0A7W6D067"/>
<dbReference type="PANTHER" id="PTHR47870">
    <property type="entry name" value="CYTOCHROME C-TYPE BIOGENESIS PROTEIN CCMH"/>
    <property type="match status" value="1"/>
</dbReference>
<dbReference type="Gene3D" id="1.25.40.10">
    <property type="entry name" value="Tetratricopeptide repeat domain"/>
    <property type="match status" value="1"/>
</dbReference>
<dbReference type="InterPro" id="IPR051263">
    <property type="entry name" value="C-type_cytochrome_biogenesis"/>
</dbReference>
<organism evidence="4 5">
    <name type="scientific">Hansschlegelia beijingensis</name>
    <dbReference type="NCBI Taxonomy" id="1133344"/>
    <lineage>
        <taxon>Bacteria</taxon>
        <taxon>Pseudomonadati</taxon>
        <taxon>Pseudomonadota</taxon>
        <taxon>Alphaproteobacteria</taxon>
        <taxon>Hyphomicrobiales</taxon>
        <taxon>Methylopilaceae</taxon>
        <taxon>Hansschlegelia</taxon>
    </lineage>
</organism>
<dbReference type="SUPFAM" id="SSF48452">
    <property type="entry name" value="TPR-like"/>
    <property type="match status" value="1"/>
</dbReference>
<evidence type="ECO:0000256" key="1">
    <source>
        <dbReference type="ARBA" id="ARBA00004196"/>
    </source>
</evidence>
<dbReference type="EMBL" id="JACIDR010000001">
    <property type="protein sequence ID" value="MBB3971955.1"/>
    <property type="molecule type" value="Genomic_DNA"/>
</dbReference>
<keyword evidence="2" id="KW-0201">Cytochrome c-type biogenesis</keyword>
<accession>A0A7W6D067</accession>
<proteinExistence type="predicted"/>
<feature type="transmembrane region" description="Helical" evidence="3">
    <location>
        <begin position="95"/>
        <end position="115"/>
    </location>
</feature>
<dbReference type="Proteomes" id="UP000528964">
    <property type="component" value="Unassembled WGS sequence"/>
</dbReference>
<sequence>MTALWLTVALMTGAAVFVVLGSLARRREVPADAAEADVAVYRDQIDEIARDRARGLIDERDADSARVEVARRLIAASDRGGLEAEAAPSVRRRRAAAVIALVGLPLVSLGGYAVLGSPGVPDQPLAARAKQAPDVSRVADMVSRVEAALAKNPDDGRGWEVIAPIYLGMGRADDAAGAYRNVIRLLGSTPDRQANLGEALFAAAEGVVTQDARIAFERSVEGDAPSIKGSLYLARAAQQDGDLPAALARLKTLMERAPKDAPYLGALKDELQRMAEVPPLPLPTGAEAEALKTPEQRMAKVREMVDALGDRLAGEGGDLGEWLRLARARAVLGDTDKARAAIEQARAKFSGDGRAAARLDALALGLGLEGRGA</sequence>
<dbReference type="GO" id="GO:0017004">
    <property type="term" value="P:cytochrome complex assembly"/>
    <property type="evidence" value="ECO:0007669"/>
    <property type="project" value="UniProtKB-KW"/>
</dbReference>
<keyword evidence="5" id="KW-1185">Reference proteome</keyword>
<evidence type="ECO:0000313" key="4">
    <source>
        <dbReference type="EMBL" id="MBB3971955.1"/>
    </source>
</evidence>